<dbReference type="InterPro" id="IPR019734">
    <property type="entry name" value="TPR_rpt"/>
</dbReference>
<dbReference type="RefSeq" id="WP_167694877.1">
    <property type="nucleotide sequence ID" value="NZ_CP118181.1"/>
</dbReference>
<evidence type="ECO:0000313" key="5">
    <source>
        <dbReference type="Proteomes" id="UP000778951"/>
    </source>
</evidence>
<dbReference type="Pfam" id="PF07607">
    <property type="entry name" value="DUF1570"/>
    <property type="match status" value="1"/>
</dbReference>
<evidence type="ECO:0000256" key="1">
    <source>
        <dbReference type="PROSITE-ProRule" id="PRU00339"/>
    </source>
</evidence>
<dbReference type="AlphaFoldDB" id="A0A968GGV4"/>
<feature type="domain" description="DUF1570" evidence="3">
    <location>
        <begin position="147"/>
        <end position="234"/>
    </location>
</feature>
<name>A0A968GGV4_9SPIO</name>
<dbReference type="Gene3D" id="1.25.40.10">
    <property type="entry name" value="Tetratricopeptide repeat domain"/>
    <property type="match status" value="1"/>
</dbReference>
<reference evidence="4" key="1">
    <citation type="submission" date="2020-03" db="EMBL/GenBank/DDBJ databases">
        <title>Spirochaetal bacteria isolated from arthropods constitute a novel genus Entomospira genus novum within the order Spirochaetales.</title>
        <authorList>
            <person name="Grana-Miraglia L."/>
            <person name="Sikutova S."/>
            <person name="Fingerle V."/>
            <person name="Sing A."/>
            <person name="Castillo-Ramirez S."/>
            <person name="Margos G."/>
            <person name="Rudolf I."/>
        </authorList>
    </citation>
    <scope>NUCLEOTIDE SEQUENCE</scope>
    <source>
        <strain evidence="4">BR149</strain>
    </source>
</reference>
<feature type="repeat" description="TPR" evidence="1">
    <location>
        <begin position="300"/>
        <end position="333"/>
    </location>
</feature>
<gene>
    <name evidence="4" type="ORF">HCT48_00790</name>
</gene>
<accession>A0A968GGV4</accession>
<dbReference type="InterPro" id="IPR011464">
    <property type="entry name" value="DUF1570"/>
</dbReference>
<dbReference type="Proteomes" id="UP000778951">
    <property type="component" value="Unassembled WGS sequence"/>
</dbReference>
<dbReference type="SUPFAM" id="SSF48452">
    <property type="entry name" value="TPR-like"/>
    <property type="match status" value="1"/>
</dbReference>
<keyword evidence="1" id="KW-0802">TPR repeat</keyword>
<feature type="chain" id="PRO_5037799292" evidence="2">
    <location>
        <begin position="20"/>
        <end position="386"/>
    </location>
</feature>
<feature type="signal peptide" evidence="2">
    <location>
        <begin position="1"/>
        <end position="19"/>
    </location>
</feature>
<keyword evidence="5" id="KW-1185">Reference proteome</keyword>
<protein>
    <submittedName>
        <fullName evidence="4">Tetratricopeptide repeat protein</fullName>
    </submittedName>
</protein>
<dbReference type="PROSITE" id="PS50005">
    <property type="entry name" value="TPR"/>
    <property type="match status" value="1"/>
</dbReference>
<evidence type="ECO:0000259" key="3">
    <source>
        <dbReference type="Pfam" id="PF07607"/>
    </source>
</evidence>
<dbReference type="EMBL" id="JAATLM010000001">
    <property type="protein sequence ID" value="NIZ68759.1"/>
    <property type="molecule type" value="Genomic_DNA"/>
</dbReference>
<dbReference type="InterPro" id="IPR011990">
    <property type="entry name" value="TPR-like_helical_dom_sf"/>
</dbReference>
<comment type="caution">
    <text evidence="4">The sequence shown here is derived from an EMBL/GenBank/DDBJ whole genome shotgun (WGS) entry which is preliminary data.</text>
</comment>
<organism evidence="4 5">
    <name type="scientific">Entomospira culicis</name>
    <dbReference type="NCBI Taxonomy" id="2719989"/>
    <lineage>
        <taxon>Bacteria</taxon>
        <taxon>Pseudomonadati</taxon>
        <taxon>Spirochaetota</taxon>
        <taxon>Spirochaetia</taxon>
        <taxon>Spirochaetales</taxon>
        <taxon>Spirochaetaceae</taxon>
        <taxon>Entomospira</taxon>
    </lineage>
</organism>
<sequence>MKKVLLIILAMGFGWSATAQTSVPRGRITQSSQSYQLESDLDESQTSAIAVQLEASLRLFQQYFDNETADWPFRVRIFANHSSYLAALSTFPAEFDLSNREDFLFLLNAKRPEMSVLFVYPRADEDAMRASLLKNGFLQYLFAVAPEMSSWLREGLALYFEIATLSEDGSGFAVRENHLYLDRLQLVRTDRALTLSELLSLDDEAFEDNLESALAHSWAVVNYLMNEHNATMRMIITRELTGRGNNHSELIGLTSDIEQYFSRPGFNLLMEQGRDAIAQEDYAGALELFTQASKVMPNLWSAYYYMGLVSFHLEDFDRALEFYNESLALGASEALINYALGMLAMEQEDYGLAQSYFDLAEEGDRARFGRHVAEQRRKMESMQELQ</sequence>
<keyword evidence="2" id="KW-0732">Signal</keyword>
<proteinExistence type="predicted"/>
<dbReference type="Pfam" id="PF13432">
    <property type="entry name" value="TPR_16"/>
    <property type="match status" value="1"/>
</dbReference>
<dbReference type="SMART" id="SM00028">
    <property type="entry name" value="TPR"/>
    <property type="match status" value="3"/>
</dbReference>
<evidence type="ECO:0000256" key="2">
    <source>
        <dbReference type="SAM" id="SignalP"/>
    </source>
</evidence>
<evidence type="ECO:0000313" key="4">
    <source>
        <dbReference type="EMBL" id="NIZ68759.1"/>
    </source>
</evidence>